<keyword evidence="2" id="KW-0812">Transmembrane</keyword>
<keyword evidence="5" id="KW-1185">Reference proteome</keyword>
<feature type="domain" description="DUF7729" evidence="3">
    <location>
        <begin position="39"/>
        <end position="243"/>
    </location>
</feature>
<protein>
    <recommendedName>
        <fullName evidence="3">DUF7729 domain-containing protein</fullName>
    </recommendedName>
</protein>
<dbReference type="InterPro" id="IPR056146">
    <property type="entry name" value="DUF7729"/>
</dbReference>
<dbReference type="EMBL" id="CP099418">
    <property type="protein sequence ID" value="USW47539.1"/>
    <property type="molecule type" value="Genomic_DNA"/>
</dbReference>
<feature type="transmembrane region" description="Helical" evidence="2">
    <location>
        <begin position="256"/>
        <end position="274"/>
    </location>
</feature>
<dbReference type="PANTHER" id="PTHR39460:SF1">
    <property type="entry name" value="C6 TRANSCRIPTION FACTOR"/>
    <property type="match status" value="1"/>
</dbReference>
<dbReference type="Pfam" id="PF24855">
    <property type="entry name" value="DUF7729"/>
    <property type="match status" value="1"/>
</dbReference>
<keyword evidence="2" id="KW-1133">Transmembrane helix</keyword>
<name>A0A9Q9ADH9_9PEZI</name>
<feature type="region of interest" description="Disordered" evidence="1">
    <location>
        <begin position="1"/>
        <end position="26"/>
    </location>
</feature>
<dbReference type="PANTHER" id="PTHR39460">
    <property type="entry name" value="EXPRESSED PROTEIN"/>
    <property type="match status" value="1"/>
</dbReference>
<gene>
    <name evidence="4" type="ORF">Slin15195_G008580</name>
</gene>
<keyword evidence="2" id="KW-0472">Membrane</keyword>
<evidence type="ECO:0000313" key="4">
    <source>
        <dbReference type="EMBL" id="USW47539.1"/>
    </source>
</evidence>
<dbReference type="AlphaFoldDB" id="A0A9Q9ADH9"/>
<dbReference type="Proteomes" id="UP001056384">
    <property type="component" value="Chromosome 1"/>
</dbReference>
<dbReference type="OrthoDB" id="2564812at2759"/>
<evidence type="ECO:0000256" key="1">
    <source>
        <dbReference type="SAM" id="MobiDB-lite"/>
    </source>
</evidence>
<feature type="compositionally biased region" description="Polar residues" evidence="1">
    <location>
        <begin position="10"/>
        <end position="25"/>
    </location>
</feature>
<proteinExistence type="predicted"/>
<organism evidence="4 5">
    <name type="scientific">Septoria linicola</name>
    <dbReference type="NCBI Taxonomy" id="215465"/>
    <lineage>
        <taxon>Eukaryota</taxon>
        <taxon>Fungi</taxon>
        <taxon>Dikarya</taxon>
        <taxon>Ascomycota</taxon>
        <taxon>Pezizomycotina</taxon>
        <taxon>Dothideomycetes</taxon>
        <taxon>Dothideomycetidae</taxon>
        <taxon>Mycosphaerellales</taxon>
        <taxon>Mycosphaerellaceae</taxon>
        <taxon>Septoria</taxon>
    </lineage>
</organism>
<evidence type="ECO:0000256" key="2">
    <source>
        <dbReference type="SAM" id="Phobius"/>
    </source>
</evidence>
<sequence length="275" mass="28795">MHLEARNEASDQASTTIRPSGSATATGGVAIATETSTVIPRPFDSNIGNNFTTSTCPTFFDRFLNNQTFADCLPLSLLLQTSNGFFTASRSRVRLTTTLDSTCNVDFPRCSALMAGLAQEVKQNSNCGSDLAMGNPTAVQAYNGFVAYDTLYHAGCLNDADGGYCYANAVTNASAPTSSYIYYLPLGVQLPGGSRPACTTCLQNTMAIFAQTAGNASQPLSGDYASAAAQVQMGCGPTFVQASVELSSLASPRASFGYFGGLVLTIFSLCIGLWV</sequence>
<evidence type="ECO:0000313" key="5">
    <source>
        <dbReference type="Proteomes" id="UP001056384"/>
    </source>
</evidence>
<evidence type="ECO:0000259" key="3">
    <source>
        <dbReference type="Pfam" id="PF24855"/>
    </source>
</evidence>
<reference evidence="4" key="1">
    <citation type="submission" date="2022-06" db="EMBL/GenBank/DDBJ databases">
        <title>Complete genome sequences of two strains of the flax pathogen Septoria linicola.</title>
        <authorList>
            <person name="Lapalu N."/>
            <person name="Simon A."/>
            <person name="Demenou B."/>
            <person name="Paumier D."/>
            <person name="Guillot M.-P."/>
            <person name="Gout L."/>
            <person name="Valade R."/>
        </authorList>
    </citation>
    <scope>NUCLEOTIDE SEQUENCE</scope>
    <source>
        <strain evidence="4">SE15195</strain>
    </source>
</reference>
<accession>A0A9Q9ADH9</accession>